<evidence type="ECO:0008006" key="3">
    <source>
        <dbReference type="Google" id="ProtNLM"/>
    </source>
</evidence>
<name>G0NH66_CAEBE</name>
<protein>
    <recommendedName>
        <fullName evidence="3">DUF281 domain-containing protein</fullName>
    </recommendedName>
</protein>
<organism evidence="2">
    <name type="scientific">Caenorhabditis brenneri</name>
    <name type="common">Nematode worm</name>
    <dbReference type="NCBI Taxonomy" id="135651"/>
    <lineage>
        <taxon>Eukaryota</taxon>
        <taxon>Metazoa</taxon>
        <taxon>Ecdysozoa</taxon>
        <taxon>Nematoda</taxon>
        <taxon>Chromadorea</taxon>
        <taxon>Rhabditida</taxon>
        <taxon>Rhabditina</taxon>
        <taxon>Rhabditomorpha</taxon>
        <taxon>Rhabditoidea</taxon>
        <taxon>Rhabditidae</taxon>
        <taxon>Peloderinae</taxon>
        <taxon>Caenorhabditis</taxon>
    </lineage>
</organism>
<accession>G0NH66</accession>
<dbReference type="HOGENOM" id="CLU_072666_0_0_1"/>
<dbReference type="FunCoup" id="G0NH66">
    <property type="interactions" value="226"/>
</dbReference>
<sequence>MQTEIGSVAFFQNVSAYPVKAPIISIDDCSGTLYCKGDYSLVVFDTDKVTMFDTYSADGFCDPFTQTWNVDKDGSGSLTTFKTLRGLCVDYSPPKTTLKPEVNCMSCPTNIENYVISSHYSEDIVHQFNELSPENGCRRMEIKCFWAGNFICESVLMIEYTNYSLRDITLERALNYASTILTCDENGEYYFKDLKNISKIDCNFNNCI</sequence>
<keyword evidence="2" id="KW-1185">Reference proteome</keyword>
<dbReference type="Proteomes" id="UP000008068">
    <property type="component" value="Unassembled WGS sequence"/>
</dbReference>
<evidence type="ECO:0000313" key="1">
    <source>
        <dbReference type="EMBL" id="EGT60362.1"/>
    </source>
</evidence>
<reference evidence="2" key="1">
    <citation type="submission" date="2011-07" db="EMBL/GenBank/DDBJ databases">
        <authorList>
            <consortium name="Caenorhabditis brenneri Sequencing and Analysis Consortium"/>
            <person name="Wilson R.K."/>
        </authorList>
    </citation>
    <scope>NUCLEOTIDE SEQUENCE [LARGE SCALE GENOMIC DNA]</scope>
    <source>
        <strain evidence="2">PB2801</strain>
    </source>
</reference>
<proteinExistence type="predicted"/>
<evidence type="ECO:0000313" key="2">
    <source>
        <dbReference type="Proteomes" id="UP000008068"/>
    </source>
</evidence>
<dbReference type="AlphaFoldDB" id="G0NH66"/>
<dbReference type="EMBL" id="GL379884">
    <property type="protein sequence ID" value="EGT60362.1"/>
    <property type="molecule type" value="Genomic_DNA"/>
</dbReference>
<gene>
    <name evidence="1" type="ORF">CAEBREN_15734</name>
</gene>
<dbReference type="OrthoDB" id="5862187at2759"/>
<dbReference type="InParanoid" id="G0NH66"/>